<keyword evidence="2" id="KW-0472">Membrane</keyword>
<sequence>MAVLHGAAATVLAKIAVLHPTDSTVSSSIVVALLIGAAALWSAVDAWLRHTDLGRTWFIAALLAGVVSAPLTVIGKAVFVDQTGVSALGEALTGGAAFTALMVLIPAGLGMFVGGRLDPPGTGSKKTKTAGKTPSVEEPTGSGESA</sequence>
<reference evidence="3 4" key="1">
    <citation type="submission" date="2016-10" db="EMBL/GenBank/DDBJ databases">
        <authorList>
            <person name="de Groot N.N."/>
        </authorList>
    </citation>
    <scope>NUCLEOTIDE SEQUENCE [LARGE SCALE GENOMIC DNA]</scope>
    <source>
        <strain evidence="3 4">CPCC 202699</strain>
    </source>
</reference>
<organism evidence="3 4">
    <name type="scientific">Amycolatopsis xylanica</name>
    <dbReference type="NCBI Taxonomy" id="589385"/>
    <lineage>
        <taxon>Bacteria</taxon>
        <taxon>Bacillati</taxon>
        <taxon>Actinomycetota</taxon>
        <taxon>Actinomycetes</taxon>
        <taxon>Pseudonocardiales</taxon>
        <taxon>Pseudonocardiaceae</taxon>
        <taxon>Amycolatopsis</taxon>
    </lineage>
</organism>
<feature type="transmembrane region" description="Helical" evidence="2">
    <location>
        <begin position="56"/>
        <end position="79"/>
    </location>
</feature>
<feature type="region of interest" description="Disordered" evidence="1">
    <location>
        <begin position="120"/>
        <end position="146"/>
    </location>
</feature>
<dbReference type="Proteomes" id="UP000199515">
    <property type="component" value="Unassembled WGS sequence"/>
</dbReference>
<gene>
    <name evidence="3" type="ORF">SAMN05421504_105283</name>
</gene>
<feature type="transmembrane region" description="Helical" evidence="2">
    <location>
        <begin position="23"/>
        <end position="44"/>
    </location>
</feature>
<feature type="compositionally biased region" description="Low complexity" evidence="1">
    <location>
        <begin position="120"/>
        <end position="134"/>
    </location>
</feature>
<proteinExistence type="predicted"/>
<protein>
    <submittedName>
        <fullName evidence="3">Uncharacterized protein</fullName>
    </submittedName>
</protein>
<evidence type="ECO:0000313" key="3">
    <source>
        <dbReference type="EMBL" id="SDY35995.1"/>
    </source>
</evidence>
<dbReference type="STRING" id="589385.SAMN05421504_105283"/>
<name>A0A1H3J8U1_9PSEU</name>
<keyword evidence="2" id="KW-1133">Transmembrane helix</keyword>
<evidence type="ECO:0000256" key="2">
    <source>
        <dbReference type="SAM" id="Phobius"/>
    </source>
</evidence>
<feature type="transmembrane region" description="Helical" evidence="2">
    <location>
        <begin position="91"/>
        <end position="115"/>
    </location>
</feature>
<keyword evidence="2" id="KW-0812">Transmembrane</keyword>
<evidence type="ECO:0000313" key="4">
    <source>
        <dbReference type="Proteomes" id="UP000199515"/>
    </source>
</evidence>
<accession>A0A1H3J8U1</accession>
<dbReference type="EMBL" id="FNON01000005">
    <property type="protein sequence ID" value="SDY35995.1"/>
    <property type="molecule type" value="Genomic_DNA"/>
</dbReference>
<dbReference type="AlphaFoldDB" id="A0A1H3J8U1"/>
<evidence type="ECO:0000256" key="1">
    <source>
        <dbReference type="SAM" id="MobiDB-lite"/>
    </source>
</evidence>
<keyword evidence="4" id="KW-1185">Reference proteome</keyword>